<evidence type="ECO:0000256" key="18">
    <source>
        <dbReference type="ARBA" id="ARBA00023242"/>
    </source>
</evidence>
<feature type="compositionally biased region" description="Polar residues" evidence="25">
    <location>
        <begin position="1645"/>
        <end position="1656"/>
    </location>
</feature>
<feature type="compositionally biased region" description="Polar residues" evidence="25">
    <location>
        <begin position="1229"/>
        <end position="1267"/>
    </location>
</feature>
<dbReference type="GO" id="GO:0045211">
    <property type="term" value="C:postsynaptic membrane"/>
    <property type="evidence" value="ECO:0007669"/>
    <property type="project" value="TreeGrafter"/>
</dbReference>
<dbReference type="GO" id="GO:0031965">
    <property type="term" value="C:nuclear membrane"/>
    <property type="evidence" value="ECO:0007669"/>
    <property type="project" value="UniProtKB-SubCell"/>
</dbReference>
<dbReference type="SMART" id="SM00228">
    <property type="entry name" value="PDZ"/>
    <property type="match status" value="1"/>
</dbReference>
<evidence type="ECO:0000256" key="7">
    <source>
        <dbReference type="ARBA" id="ARBA00022490"/>
    </source>
</evidence>
<sequence>MHGRTGMACALGVRVFYKLYRLSKPLAKMTIQSKCVIPVRSCSQTPSTLRWDLSPEQIEIRTDELITKISKVYSDIGSLKIEDVCVENTLKPLALAKLDLASSRHVLDFPQYVCPSKDLRAASTQADKKLSELDVEINMREDVFNRLVVLQTKFQNNLRCEEKRFVDRLVTLGKRSGLHLSKDIQEKIKIISKKISELSIEFNKNLNEDNTFLVFTERELNGLAETYINGLEKTADGHYIVTLEYPHYFPLMKRCHIPETRRKMETAFHSRCNEVNTKILEELIELRAKAADLLGYSSHANYVLEMNMAKNASNVSDFLDTFHEMVKPIGNKERKYLLALKKRECLMKGYSYDGQINAWDLPYYMNQVEQFKFAVNKDKLIEYFPLDVVTEGLFGIYQELLGLTFTEVQHAHVWHENVKLFSAQDIETGEEIGQFYLDLHPREGKYGHAACFSLKPGCKGPDGKRQVPVAAMIANFTKSRRGWPSLLQHHEVETYFHEFGHVMHELCSKTSFSEFSGTQVEIDFVEVPSQMLENWVWEKEPLRRMSRHYKDGSPIPDHLLDKLISSRVANTGLMNLRQVLLSKVDQYLHRHPGSKTADVFAKYSLEILGVPATPGTNMTASFSHMAGGYDAQYYSYLWSEVYSMDMYFSRFKKEGIMNSKVGREYRRIILEAGVLNEKCLSMSKRSFFVRLVPCRCLRGEEETITSLDYSHCSLETVPKEIFGFEKTLQELYLDANQIEELPKQLFNCQLLYRLSLPDNDLTVLPAGIANLINLRELDVSKNSIQEFPENIKNCKVLTVVEASVNPISKLPEGFTQLLSLTQLYLNDAFLEFLPASFGRLTKLQILELRENQLKMLPKSMQKLTQLERLDLGSNEFTEVPEVLEQLTSIKELWMDGNRLTFLPGMLGTLKQLTYLDVSKNNLEMVDEQISGCENLQDLLISNNALVQLPGSIGSLKRLTALKVDENQLVQLPDSVGGMVSLEELDCSFNEIEALPSSIGQCVGIRTFAADHNFLSQLPPEMGNWKNATVLFLHSNKLESLPEEMGDMQKLKVINLSNNKLKNLPYSFTKLNQMTAMWLSENQSKALIPLQKEEDPETHKTVLTNYMFPQQTKAEDYIPNSDSESFNPALWEEQRKHRAQVAFECDEDKDEREAPPREGNLKRYPTPYPDELKNMVKTAQSVAHRLKEEESGDSCMKEAKHVERNHIGLQDVGVKVIEAPCPNGMTAVQEETSPLTYSEDASTPESQDNSESFTSTKGQFKSSEASLTNHEDTLEDSEELFDEEEMKIAEMRPPLIEISINEPKVVTLSKDRKDDSRDADSLLDDTVANSNQNNSNCSSPSRMSDSVSLTTDSSQDNSLCTPEREAKMAFLPKLREDENMNQPTETTPFLHNGNGSETSLLPLGDYDLSVEARLTIIEKEMDNGLRDTYNKNWNAKEENKTMHGSRNNNIDFLQNGNQQVIDGPLVRADASVAVAGDLSRSTEELSPEKRPYPPQVMKSHSISNIEAGGMKLYSFDGDGDHYDGPAVSRPSAAGLGAQGQSIVRSKSASLLNDQSLQVYPNASVSSSDLLSSSKPCASSNRYPVSSSMAMGAPPPQYNVQYTSSAVPKDGMWGQRPPNAPCMPPEHQGYLPPPPHSLANTNYSNRNQVPPYPLQSQHKAPPMASKLPGDMWPKDRLPAAGGQPRSNTLQRQGSSTSTVSIRDYLTYRDIHTTLARGPLAMSHAMQRPLSARTYSIDVPGGARPYSARPPPHELPERTMSVSDFNYPHCSPSKGPNTRVKSEHSLLDGPGAGTGRVPADWRDQVMRHIEAKKMEKDEVFVPQGQQSFTMDPHRKVPLINGQMGPSGRPQMSQSSVTRHPSREQLIDFLMLKVSQQPQGHPRIPQETLHQEFHVKVEKNPELGFSISGGVGGRGNPFRPEDNGIFVTRVQPEGPASKILQPGDKILQANGYSFVNIDHSNAVSLLKTFPSTVELTIVREMQA</sequence>
<dbReference type="GO" id="GO:0043113">
    <property type="term" value="P:receptor clustering"/>
    <property type="evidence" value="ECO:0007669"/>
    <property type="project" value="TreeGrafter"/>
</dbReference>
<dbReference type="EMBL" id="JBBPFD010000015">
    <property type="protein sequence ID" value="KAK7896076.1"/>
    <property type="molecule type" value="Genomic_DNA"/>
</dbReference>
<dbReference type="FunFam" id="3.80.10.10:FF:000013">
    <property type="entry name" value="Erbin isoform 7"/>
    <property type="match status" value="1"/>
</dbReference>
<evidence type="ECO:0000256" key="21">
    <source>
        <dbReference type="ARBA" id="ARBA00076296"/>
    </source>
</evidence>
<feature type="compositionally biased region" description="Basic and acidic residues" evidence="25">
    <location>
        <begin position="1308"/>
        <end position="1319"/>
    </location>
</feature>
<evidence type="ECO:0000313" key="28">
    <source>
        <dbReference type="Proteomes" id="UP001460270"/>
    </source>
</evidence>
<dbReference type="SUPFAM" id="SSF55486">
    <property type="entry name" value="Metalloproteases ('zincins'), catalytic domain"/>
    <property type="match status" value="1"/>
</dbReference>
<dbReference type="GO" id="GO:0005737">
    <property type="term" value="C:cytoplasm"/>
    <property type="evidence" value="ECO:0007669"/>
    <property type="project" value="UniProtKB-SubCell"/>
</dbReference>
<dbReference type="InterPro" id="IPR001478">
    <property type="entry name" value="PDZ"/>
</dbReference>
<comment type="subcellular location">
    <subcellularLocation>
        <location evidence="2">Basolateral cell membrane</location>
    </subcellularLocation>
    <subcellularLocation>
        <location evidence="19">Cell junction</location>
        <location evidence="19">Hemidesmosome</location>
    </subcellularLocation>
    <subcellularLocation>
        <location evidence="3">Cytoplasm</location>
    </subcellularLocation>
    <subcellularLocation>
        <location evidence="1">Nucleus membrane</location>
    </subcellularLocation>
</comment>
<comment type="similarity">
    <text evidence="5">Belongs to the LAP (LRR and PDZ) protein family.</text>
</comment>
<dbReference type="InterPro" id="IPR032675">
    <property type="entry name" value="LRR_dom_sf"/>
</dbReference>
<dbReference type="SUPFAM" id="SSF50156">
    <property type="entry name" value="PDZ domain-like"/>
    <property type="match status" value="1"/>
</dbReference>
<evidence type="ECO:0000256" key="13">
    <source>
        <dbReference type="ARBA" id="ARBA00022801"/>
    </source>
</evidence>
<reference evidence="28" key="1">
    <citation type="submission" date="2024-04" db="EMBL/GenBank/DDBJ databases">
        <title>Salinicola lusitanus LLJ914,a marine bacterium isolated from the Okinawa Trough.</title>
        <authorList>
            <person name="Li J."/>
        </authorList>
    </citation>
    <scope>NUCLEOTIDE SEQUENCE [LARGE SCALE GENOMIC DNA]</scope>
</reference>
<comment type="cofactor">
    <cofactor evidence="24">
        <name>Zn(2+)</name>
        <dbReference type="ChEBI" id="CHEBI:29105"/>
    </cofactor>
    <text evidence="24">Binds 1 zinc ion.</text>
</comment>
<evidence type="ECO:0000256" key="4">
    <source>
        <dbReference type="ARBA" id="ARBA00006040"/>
    </source>
</evidence>
<evidence type="ECO:0000256" key="23">
    <source>
        <dbReference type="ARBA" id="ARBA00084015"/>
    </source>
</evidence>
<feature type="compositionally biased region" description="Polar residues" evidence="25">
    <location>
        <begin position="1682"/>
        <end position="1693"/>
    </location>
</feature>
<evidence type="ECO:0000256" key="11">
    <source>
        <dbReference type="ARBA" id="ARBA00022723"/>
    </source>
</evidence>
<dbReference type="Pfam" id="PF00595">
    <property type="entry name" value="PDZ"/>
    <property type="match status" value="1"/>
</dbReference>
<dbReference type="GO" id="GO:0010468">
    <property type="term" value="P:regulation of gene expression"/>
    <property type="evidence" value="ECO:0007669"/>
    <property type="project" value="UniProtKB-ARBA"/>
</dbReference>
<dbReference type="InterPro" id="IPR050614">
    <property type="entry name" value="Synaptic_Scaffolding_LAP-MAGUK"/>
</dbReference>
<feature type="region of interest" description="Disordered" evidence="25">
    <location>
        <begin position="1306"/>
        <end position="1362"/>
    </location>
</feature>
<evidence type="ECO:0000256" key="12">
    <source>
        <dbReference type="ARBA" id="ARBA00022737"/>
    </source>
</evidence>
<dbReference type="FunFam" id="1.20.1050.40:FF:000001">
    <property type="entry name" value="Thimet oligopeptidase 1"/>
    <property type="match status" value="1"/>
</dbReference>
<evidence type="ECO:0000256" key="22">
    <source>
        <dbReference type="ARBA" id="ARBA00083415"/>
    </source>
</evidence>
<dbReference type="GO" id="GO:0098887">
    <property type="term" value="P:neurotransmitter receptor transport, endosome to postsynaptic membrane"/>
    <property type="evidence" value="ECO:0007669"/>
    <property type="project" value="TreeGrafter"/>
</dbReference>
<evidence type="ECO:0000256" key="5">
    <source>
        <dbReference type="ARBA" id="ARBA00007772"/>
    </source>
</evidence>
<keyword evidence="28" id="KW-1185">Reference proteome</keyword>
<dbReference type="GO" id="GO:0046872">
    <property type="term" value="F:metal ion binding"/>
    <property type="evidence" value="ECO:0007669"/>
    <property type="project" value="UniProtKB-UniRule"/>
</dbReference>
<dbReference type="Pfam" id="PF01432">
    <property type="entry name" value="Peptidase_M3"/>
    <property type="match status" value="1"/>
</dbReference>
<evidence type="ECO:0000256" key="2">
    <source>
        <dbReference type="ARBA" id="ARBA00004187"/>
    </source>
</evidence>
<dbReference type="PANTHER" id="PTHR23119:SF46">
    <property type="entry name" value="ERBB2 INTERACTING PROTEIN"/>
    <property type="match status" value="1"/>
</dbReference>
<evidence type="ECO:0000313" key="27">
    <source>
        <dbReference type="EMBL" id="KAK7896076.1"/>
    </source>
</evidence>
<feature type="region of interest" description="Disordered" evidence="25">
    <location>
        <begin position="1144"/>
        <end position="1170"/>
    </location>
</feature>
<dbReference type="InterPro" id="IPR024079">
    <property type="entry name" value="MetalloPept_cat_dom_sf"/>
</dbReference>
<evidence type="ECO:0000256" key="16">
    <source>
        <dbReference type="ARBA" id="ARBA00023049"/>
    </source>
</evidence>
<evidence type="ECO:0000256" key="17">
    <source>
        <dbReference type="ARBA" id="ARBA00023136"/>
    </source>
</evidence>
<feature type="region of interest" description="Disordered" evidence="25">
    <location>
        <begin position="1563"/>
        <end position="1586"/>
    </location>
</feature>
<feature type="domain" description="PDZ" evidence="26">
    <location>
        <begin position="1888"/>
        <end position="1977"/>
    </location>
</feature>
<evidence type="ECO:0000259" key="26">
    <source>
        <dbReference type="PROSITE" id="PS50106"/>
    </source>
</evidence>
<dbReference type="InterPro" id="IPR001611">
    <property type="entry name" value="Leu-rich_rpt"/>
</dbReference>
<dbReference type="GO" id="GO:0014069">
    <property type="term" value="C:postsynaptic density"/>
    <property type="evidence" value="ECO:0007669"/>
    <property type="project" value="TreeGrafter"/>
</dbReference>
<evidence type="ECO:0000256" key="14">
    <source>
        <dbReference type="ARBA" id="ARBA00022833"/>
    </source>
</evidence>
<organism evidence="27 28">
    <name type="scientific">Mugilogobius chulae</name>
    <name type="common">yellowstripe goby</name>
    <dbReference type="NCBI Taxonomy" id="88201"/>
    <lineage>
        <taxon>Eukaryota</taxon>
        <taxon>Metazoa</taxon>
        <taxon>Chordata</taxon>
        <taxon>Craniata</taxon>
        <taxon>Vertebrata</taxon>
        <taxon>Euteleostomi</taxon>
        <taxon>Actinopterygii</taxon>
        <taxon>Neopterygii</taxon>
        <taxon>Teleostei</taxon>
        <taxon>Neoteleostei</taxon>
        <taxon>Acanthomorphata</taxon>
        <taxon>Gobiaria</taxon>
        <taxon>Gobiiformes</taxon>
        <taxon>Gobioidei</taxon>
        <taxon>Gobiidae</taxon>
        <taxon>Gobionellinae</taxon>
        <taxon>Mugilogobius</taxon>
    </lineage>
</organism>
<dbReference type="Pfam" id="PF13855">
    <property type="entry name" value="LRR_8"/>
    <property type="match status" value="3"/>
</dbReference>
<dbReference type="InterPro" id="IPR003591">
    <property type="entry name" value="Leu-rich_rpt_typical-subtyp"/>
</dbReference>
<protein>
    <recommendedName>
        <fullName evidence="20">Erbin</fullName>
    </recommendedName>
    <alternativeName>
        <fullName evidence="21">Densin-180-like protein</fullName>
    </alternativeName>
    <alternativeName>
        <fullName evidence="23">Erbb2-interacting protein</fullName>
    </alternativeName>
    <alternativeName>
        <fullName evidence="22">Protein LAP2</fullName>
    </alternativeName>
</protein>
<dbReference type="FunFam" id="2.30.42.10:FF:000036">
    <property type="entry name" value="Erbin isoform 7"/>
    <property type="match status" value="1"/>
</dbReference>
<keyword evidence="14 24" id="KW-0862">Zinc</keyword>
<dbReference type="Gene3D" id="3.80.10.10">
    <property type="entry name" value="Ribonuclease Inhibitor"/>
    <property type="match status" value="3"/>
</dbReference>
<dbReference type="SMART" id="SM00365">
    <property type="entry name" value="LRR_SD22"/>
    <property type="match status" value="6"/>
</dbReference>
<dbReference type="Gene3D" id="2.30.42.10">
    <property type="match status" value="1"/>
</dbReference>
<dbReference type="Pfam" id="PF00560">
    <property type="entry name" value="LRR_1"/>
    <property type="match status" value="1"/>
</dbReference>
<dbReference type="GO" id="GO:0070433">
    <property type="term" value="P:negative regulation of nucleotide-binding oligomerization domain containing 2 signaling pathway"/>
    <property type="evidence" value="ECO:0007669"/>
    <property type="project" value="UniProtKB-ARBA"/>
</dbReference>
<dbReference type="CDD" id="cd06455">
    <property type="entry name" value="M3A_TOP"/>
    <property type="match status" value="1"/>
</dbReference>
<feature type="compositionally biased region" description="Basic and acidic residues" evidence="25">
    <location>
        <begin position="1150"/>
        <end position="1160"/>
    </location>
</feature>
<evidence type="ECO:0000256" key="9">
    <source>
        <dbReference type="ARBA" id="ARBA00022614"/>
    </source>
</evidence>
<keyword evidence="10 24" id="KW-0645">Protease</keyword>
<evidence type="ECO:0000256" key="15">
    <source>
        <dbReference type="ARBA" id="ARBA00022949"/>
    </source>
</evidence>
<keyword evidence="16 24" id="KW-0482">Metalloprotease</keyword>
<dbReference type="InterPro" id="IPR024077">
    <property type="entry name" value="Neurolysin/TOP_dom2"/>
</dbReference>
<dbReference type="GO" id="GO:0005912">
    <property type="term" value="C:adherens junction"/>
    <property type="evidence" value="ECO:0007669"/>
    <property type="project" value="TreeGrafter"/>
</dbReference>
<evidence type="ECO:0000256" key="25">
    <source>
        <dbReference type="SAM" id="MobiDB-lite"/>
    </source>
</evidence>
<dbReference type="Gene3D" id="1.20.1050.40">
    <property type="entry name" value="Endopeptidase. Chain P, domain 1"/>
    <property type="match status" value="1"/>
</dbReference>
<keyword evidence="6" id="KW-1003">Cell membrane</keyword>
<dbReference type="FunFam" id="3.40.390.10:FF:000006">
    <property type="entry name" value="Thimet oligopeptidase 1"/>
    <property type="match status" value="1"/>
</dbReference>
<gene>
    <name evidence="27" type="ORF">WMY93_021401</name>
</gene>
<evidence type="ECO:0000256" key="24">
    <source>
        <dbReference type="RuleBase" id="RU003435"/>
    </source>
</evidence>
<keyword evidence="7" id="KW-0963">Cytoplasm</keyword>
<dbReference type="InterPro" id="IPR001567">
    <property type="entry name" value="Pept_M3A_M3B_dom"/>
</dbReference>
<keyword evidence="15" id="KW-0965">Cell junction</keyword>
<comment type="similarity">
    <text evidence="4 24">Belongs to the peptidase M3 family.</text>
</comment>
<dbReference type="InterPro" id="IPR036034">
    <property type="entry name" value="PDZ_sf"/>
</dbReference>
<evidence type="ECO:0000256" key="3">
    <source>
        <dbReference type="ARBA" id="ARBA00004496"/>
    </source>
</evidence>
<comment type="caution">
    <text evidence="27">The sequence shown here is derived from an EMBL/GenBank/DDBJ whole genome shotgun (WGS) entry which is preliminary data.</text>
</comment>
<accession>A0AAW0NEV5</accession>
<proteinExistence type="inferred from homology"/>
<feature type="compositionally biased region" description="Low complexity" evidence="25">
    <location>
        <begin position="1563"/>
        <end position="1578"/>
    </location>
</feature>
<dbReference type="GO" id="GO:0019901">
    <property type="term" value="F:protein kinase binding"/>
    <property type="evidence" value="ECO:0007669"/>
    <property type="project" value="TreeGrafter"/>
</dbReference>
<evidence type="ECO:0000256" key="6">
    <source>
        <dbReference type="ARBA" id="ARBA00022475"/>
    </source>
</evidence>
<feature type="compositionally biased region" description="Basic and acidic residues" evidence="25">
    <location>
        <begin position="1479"/>
        <end position="1490"/>
    </location>
</feature>
<dbReference type="GO" id="GO:0006508">
    <property type="term" value="P:proteolysis"/>
    <property type="evidence" value="ECO:0007669"/>
    <property type="project" value="UniProtKB-KW"/>
</dbReference>
<dbReference type="GO" id="GO:0045197">
    <property type="term" value="P:establishment or maintenance of epithelial cell apical/basal polarity"/>
    <property type="evidence" value="ECO:0007669"/>
    <property type="project" value="TreeGrafter"/>
</dbReference>
<evidence type="ECO:0000256" key="19">
    <source>
        <dbReference type="ARBA" id="ARBA00060371"/>
    </source>
</evidence>
<dbReference type="GO" id="GO:0098968">
    <property type="term" value="P:neurotransmitter receptor transport postsynaptic membrane to endosome"/>
    <property type="evidence" value="ECO:0007669"/>
    <property type="project" value="TreeGrafter"/>
</dbReference>
<feature type="region of interest" description="Disordered" evidence="25">
    <location>
        <begin position="1229"/>
        <end position="1279"/>
    </location>
</feature>
<dbReference type="SMART" id="SM00369">
    <property type="entry name" value="LRR_TYP"/>
    <property type="match status" value="10"/>
</dbReference>
<evidence type="ECO:0000256" key="10">
    <source>
        <dbReference type="ARBA" id="ARBA00022670"/>
    </source>
</evidence>
<evidence type="ECO:0000256" key="20">
    <source>
        <dbReference type="ARBA" id="ARBA00074479"/>
    </source>
</evidence>
<dbReference type="PROSITE" id="PS51450">
    <property type="entry name" value="LRR"/>
    <property type="match status" value="3"/>
</dbReference>
<keyword evidence="9" id="KW-0433">Leucine-rich repeat</keyword>
<dbReference type="InterPro" id="IPR024080">
    <property type="entry name" value="Neurolysin/TOP_N"/>
</dbReference>
<keyword evidence="11 24" id="KW-0479">Metal-binding</keyword>
<keyword evidence="17" id="KW-0472">Membrane</keyword>
<feature type="region of interest" description="Disordered" evidence="25">
    <location>
        <begin position="1476"/>
        <end position="1497"/>
    </location>
</feature>
<dbReference type="Gene3D" id="1.10.1370.10">
    <property type="entry name" value="Neurolysin, domain 3"/>
    <property type="match status" value="1"/>
</dbReference>
<dbReference type="GO" id="GO:0016323">
    <property type="term" value="C:basolateral plasma membrane"/>
    <property type="evidence" value="ECO:0007669"/>
    <property type="project" value="UniProtKB-SubCell"/>
</dbReference>
<dbReference type="GO" id="GO:0030056">
    <property type="term" value="C:hemidesmosome"/>
    <property type="evidence" value="ECO:0007669"/>
    <property type="project" value="UniProtKB-SubCell"/>
</dbReference>
<dbReference type="Gene3D" id="3.40.390.10">
    <property type="entry name" value="Collagenase (Catalytic Domain)"/>
    <property type="match status" value="1"/>
</dbReference>
<dbReference type="GO" id="GO:0098609">
    <property type="term" value="P:cell-cell adhesion"/>
    <property type="evidence" value="ECO:0007669"/>
    <property type="project" value="TreeGrafter"/>
</dbReference>
<feature type="region of interest" description="Disordered" evidence="25">
    <location>
        <begin position="1768"/>
        <end position="1795"/>
    </location>
</feature>
<dbReference type="SUPFAM" id="SSF52058">
    <property type="entry name" value="L domain-like"/>
    <property type="match status" value="2"/>
</dbReference>
<feature type="compositionally biased region" description="Polar residues" evidence="25">
    <location>
        <begin position="1341"/>
        <end position="1359"/>
    </location>
</feature>
<dbReference type="PROSITE" id="PS50106">
    <property type="entry name" value="PDZ"/>
    <property type="match status" value="1"/>
</dbReference>
<feature type="compositionally biased region" description="Low complexity" evidence="25">
    <location>
        <begin position="1328"/>
        <end position="1340"/>
    </location>
</feature>
<dbReference type="PANTHER" id="PTHR23119">
    <property type="entry name" value="DISCS LARGE"/>
    <property type="match status" value="1"/>
</dbReference>
<dbReference type="GO" id="GO:0004222">
    <property type="term" value="F:metalloendopeptidase activity"/>
    <property type="evidence" value="ECO:0007669"/>
    <property type="project" value="InterPro"/>
</dbReference>
<dbReference type="FunFam" id="3.80.10.10:FF:000020">
    <property type="entry name" value="Erbin isoform 7"/>
    <property type="match status" value="1"/>
</dbReference>
<evidence type="ECO:0000256" key="8">
    <source>
        <dbReference type="ARBA" id="ARBA00022553"/>
    </source>
</evidence>
<feature type="region of interest" description="Disordered" evidence="25">
    <location>
        <begin position="1645"/>
        <end position="1693"/>
    </location>
</feature>
<dbReference type="FunFam" id="3.80.10.10:FF:000022">
    <property type="entry name" value="Erbin isoform 7"/>
    <property type="match status" value="1"/>
</dbReference>
<dbReference type="Proteomes" id="UP001460270">
    <property type="component" value="Unassembled WGS sequence"/>
</dbReference>
<evidence type="ECO:0000256" key="1">
    <source>
        <dbReference type="ARBA" id="ARBA00004126"/>
    </source>
</evidence>
<dbReference type="SMART" id="SM00364">
    <property type="entry name" value="LRR_BAC"/>
    <property type="match status" value="11"/>
</dbReference>
<keyword evidence="8" id="KW-0597">Phosphoprotein</keyword>
<keyword evidence="13 24" id="KW-0378">Hydrolase</keyword>
<keyword evidence="18" id="KW-0539">Nucleus</keyword>
<keyword evidence="12" id="KW-0677">Repeat</keyword>
<name>A0AAW0NEV5_9GOBI</name>
<dbReference type="CDD" id="cd06749">
    <property type="entry name" value="PDZ_densin_erbin-like"/>
    <property type="match status" value="1"/>
</dbReference>